<dbReference type="InterPro" id="IPR029070">
    <property type="entry name" value="Chitinase_insertion_sf"/>
</dbReference>
<organism evidence="1 2">
    <name type="scientific">Mycena rosella</name>
    <name type="common">Pink bonnet</name>
    <name type="synonym">Agaricus rosellus</name>
    <dbReference type="NCBI Taxonomy" id="1033263"/>
    <lineage>
        <taxon>Eukaryota</taxon>
        <taxon>Fungi</taxon>
        <taxon>Dikarya</taxon>
        <taxon>Basidiomycota</taxon>
        <taxon>Agaricomycotina</taxon>
        <taxon>Agaricomycetes</taxon>
        <taxon>Agaricomycetidae</taxon>
        <taxon>Agaricales</taxon>
        <taxon>Marasmiineae</taxon>
        <taxon>Mycenaceae</taxon>
        <taxon>Mycena</taxon>
    </lineage>
</organism>
<accession>A0AAD7G648</accession>
<dbReference type="SUPFAM" id="SSF54556">
    <property type="entry name" value="Chitinase insertion domain"/>
    <property type="match status" value="1"/>
</dbReference>
<keyword evidence="2" id="KW-1185">Reference proteome</keyword>
<protein>
    <submittedName>
        <fullName evidence="1">Uncharacterized protein</fullName>
    </submittedName>
</protein>
<proteinExistence type="predicted"/>
<gene>
    <name evidence="1" type="ORF">B0H17DRAFT_1144075</name>
</gene>
<comment type="caution">
    <text evidence="1">The sequence shown here is derived from an EMBL/GenBank/DDBJ whole genome shotgun (WGS) entry which is preliminary data.</text>
</comment>
<evidence type="ECO:0000313" key="1">
    <source>
        <dbReference type="EMBL" id="KAJ7663505.1"/>
    </source>
</evidence>
<dbReference type="Proteomes" id="UP001221757">
    <property type="component" value="Unassembled WGS sequence"/>
</dbReference>
<dbReference type="Gene3D" id="3.10.50.10">
    <property type="match status" value="1"/>
</dbReference>
<reference evidence="1" key="1">
    <citation type="submission" date="2023-03" db="EMBL/GenBank/DDBJ databases">
        <title>Massive genome expansion in bonnet fungi (Mycena s.s.) driven by repeated elements and novel gene families across ecological guilds.</title>
        <authorList>
            <consortium name="Lawrence Berkeley National Laboratory"/>
            <person name="Harder C.B."/>
            <person name="Miyauchi S."/>
            <person name="Viragh M."/>
            <person name="Kuo A."/>
            <person name="Thoen E."/>
            <person name="Andreopoulos B."/>
            <person name="Lu D."/>
            <person name="Skrede I."/>
            <person name="Drula E."/>
            <person name="Henrissat B."/>
            <person name="Morin E."/>
            <person name="Kohler A."/>
            <person name="Barry K."/>
            <person name="LaButti K."/>
            <person name="Morin E."/>
            <person name="Salamov A."/>
            <person name="Lipzen A."/>
            <person name="Mereny Z."/>
            <person name="Hegedus B."/>
            <person name="Baldrian P."/>
            <person name="Stursova M."/>
            <person name="Weitz H."/>
            <person name="Taylor A."/>
            <person name="Grigoriev I.V."/>
            <person name="Nagy L.G."/>
            <person name="Martin F."/>
            <person name="Kauserud H."/>
        </authorList>
    </citation>
    <scope>NUCLEOTIDE SEQUENCE</scope>
    <source>
        <strain evidence="1">CBHHK067</strain>
    </source>
</reference>
<dbReference type="AlphaFoldDB" id="A0AAD7G648"/>
<sequence length="131" mass="14712">MAVKAGVRSTWASGSMGVRLPSQIRAERYSWTLDQYAVNLTQGEGFLSYGEIDYLIQSQDLTPQYNATSLTTVLQYADQWIGYEDPYTIALKLDCLETSDARSGWCLARTPPGIVLARPPYFRAMQWTETG</sequence>
<dbReference type="EMBL" id="JARKIE010000233">
    <property type="protein sequence ID" value="KAJ7663505.1"/>
    <property type="molecule type" value="Genomic_DNA"/>
</dbReference>
<evidence type="ECO:0000313" key="2">
    <source>
        <dbReference type="Proteomes" id="UP001221757"/>
    </source>
</evidence>
<name>A0AAD7G648_MYCRO</name>